<reference evidence="1 2" key="1">
    <citation type="submission" date="2019-07" db="EMBL/GenBank/DDBJ databases">
        <title>Caenimonas sedimenti sp. nov., isolated from activated sludge.</title>
        <authorList>
            <person name="Xu J."/>
        </authorList>
    </citation>
    <scope>NUCLEOTIDE SEQUENCE [LARGE SCALE GENOMIC DNA]</scope>
    <source>
        <strain evidence="1 2">HX-9-20</strain>
    </source>
</reference>
<protein>
    <submittedName>
        <fullName evidence="1">DUF3703 domain-containing protein</fullName>
    </submittedName>
</protein>
<accession>A0A562ZI46</accession>
<dbReference type="Proteomes" id="UP000318199">
    <property type="component" value="Unassembled WGS sequence"/>
</dbReference>
<keyword evidence="2" id="KW-1185">Reference proteome</keyword>
<organism evidence="1 2">
    <name type="scientific">Caenimonas sedimenti</name>
    <dbReference type="NCBI Taxonomy" id="2596921"/>
    <lineage>
        <taxon>Bacteria</taxon>
        <taxon>Pseudomonadati</taxon>
        <taxon>Pseudomonadota</taxon>
        <taxon>Betaproteobacteria</taxon>
        <taxon>Burkholderiales</taxon>
        <taxon>Comamonadaceae</taxon>
        <taxon>Caenimonas</taxon>
    </lineage>
</organism>
<dbReference type="EMBL" id="VOBQ01000021">
    <property type="protein sequence ID" value="TWO68006.1"/>
    <property type="molecule type" value="Genomic_DNA"/>
</dbReference>
<dbReference type="AlphaFoldDB" id="A0A562ZI46"/>
<evidence type="ECO:0000313" key="2">
    <source>
        <dbReference type="Proteomes" id="UP000318199"/>
    </source>
</evidence>
<dbReference type="RefSeq" id="WP_145895669.1">
    <property type="nucleotide sequence ID" value="NZ_VOBQ01000021.1"/>
</dbReference>
<dbReference type="InterPro" id="IPR022172">
    <property type="entry name" value="DUF3703"/>
</dbReference>
<proteinExistence type="predicted"/>
<comment type="caution">
    <text evidence="1">The sequence shown here is derived from an EMBL/GenBank/DDBJ whole genome shotgun (WGS) entry which is preliminary data.</text>
</comment>
<sequence length="136" mass="14888">MKLEKTAATDVYLQLIREFDARTSESVEARWEYLTAAHIVGQHHFGLHLASHGVMLAFAARNGDWPEVVGQLFRLALVPIGHLTGKLPIGNIGRATVSAFAPMPLDERSRGLLAETFRTKAERGELQPASGLSNDV</sequence>
<dbReference type="OrthoDB" id="330101at2"/>
<dbReference type="Pfam" id="PF12487">
    <property type="entry name" value="DUF3703"/>
    <property type="match status" value="1"/>
</dbReference>
<gene>
    <name evidence="1" type="ORF">FN976_23965</name>
</gene>
<name>A0A562ZI46_9BURK</name>
<evidence type="ECO:0000313" key="1">
    <source>
        <dbReference type="EMBL" id="TWO68006.1"/>
    </source>
</evidence>